<feature type="transmembrane region" description="Helical" evidence="7">
    <location>
        <begin position="639"/>
        <end position="663"/>
    </location>
</feature>
<evidence type="ECO:0000256" key="7">
    <source>
        <dbReference type="SAM" id="Phobius"/>
    </source>
</evidence>
<organism evidence="9 10">
    <name type="scientific">Catenulispora pinistramenti</name>
    <dbReference type="NCBI Taxonomy" id="2705254"/>
    <lineage>
        <taxon>Bacteria</taxon>
        <taxon>Bacillati</taxon>
        <taxon>Actinomycetota</taxon>
        <taxon>Actinomycetes</taxon>
        <taxon>Catenulisporales</taxon>
        <taxon>Catenulisporaceae</taxon>
        <taxon>Catenulispora</taxon>
    </lineage>
</organism>
<keyword evidence="5 7" id="KW-0472">Membrane</keyword>
<gene>
    <name evidence="9" type="ORF">KGQ19_04105</name>
</gene>
<dbReference type="EMBL" id="JAAFYZ010000009">
    <property type="protein sequence ID" value="MBS2546044.1"/>
    <property type="molecule type" value="Genomic_DNA"/>
</dbReference>
<dbReference type="PANTHER" id="PTHR30572:SF4">
    <property type="entry name" value="ABC TRANSPORTER PERMEASE YTRF"/>
    <property type="match status" value="1"/>
</dbReference>
<evidence type="ECO:0000256" key="5">
    <source>
        <dbReference type="ARBA" id="ARBA00023136"/>
    </source>
</evidence>
<comment type="subcellular location">
    <subcellularLocation>
        <location evidence="1">Cell membrane</location>
        <topology evidence="1">Multi-pass membrane protein</topology>
    </subcellularLocation>
</comment>
<reference evidence="9 10" key="1">
    <citation type="submission" date="2020-02" db="EMBL/GenBank/DDBJ databases">
        <title>Acidophilic actinobacteria isolated from forest soil.</title>
        <authorList>
            <person name="Golinska P."/>
        </authorList>
    </citation>
    <scope>NUCLEOTIDE SEQUENCE [LARGE SCALE GENOMIC DNA]</scope>
    <source>
        <strain evidence="9 10">NL8</strain>
    </source>
</reference>
<dbReference type="Pfam" id="PF02687">
    <property type="entry name" value="FtsX"/>
    <property type="match status" value="2"/>
</dbReference>
<evidence type="ECO:0000256" key="4">
    <source>
        <dbReference type="ARBA" id="ARBA00022989"/>
    </source>
</evidence>
<comment type="similarity">
    <text evidence="6">Belongs to the ABC-4 integral membrane protein family.</text>
</comment>
<keyword evidence="10" id="KW-1185">Reference proteome</keyword>
<keyword evidence="4 7" id="KW-1133">Transmembrane helix</keyword>
<dbReference type="Proteomes" id="UP000730482">
    <property type="component" value="Unassembled WGS sequence"/>
</dbReference>
<comment type="caution">
    <text evidence="9">The sequence shown here is derived from an EMBL/GenBank/DDBJ whole genome shotgun (WGS) entry which is preliminary data.</text>
</comment>
<dbReference type="PANTHER" id="PTHR30572">
    <property type="entry name" value="MEMBRANE COMPONENT OF TRANSPORTER-RELATED"/>
    <property type="match status" value="1"/>
</dbReference>
<evidence type="ECO:0000256" key="1">
    <source>
        <dbReference type="ARBA" id="ARBA00004651"/>
    </source>
</evidence>
<evidence type="ECO:0000259" key="8">
    <source>
        <dbReference type="Pfam" id="PF02687"/>
    </source>
</evidence>
<keyword evidence="3 7" id="KW-0812">Transmembrane</keyword>
<feature type="transmembrane region" description="Helical" evidence="7">
    <location>
        <begin position="349"/>
        <end position="368"/>
    </location>
</feature>
<evidence type="ECO:0000256" key="6">
    <source>
        <dbReference type="ARBA" id="ARBA00038076"/>
    </source>
</evidence>
<feature type="transmembrane region" description="Helical" evidence="7">
    <location>
        <begin position="305"/>
        <end position="329"/>
    </location>
</feature>
<name>A0ABS5KIB3_9ACTN</name>
<feature type="domain" description="ABC3 transporter permease C-terminal" evidence="8">
    <location>
        <begin position="261"/>
        <end position="377"/>
    </location>
</feature>
<feature type="transmembrane region" description="Helical" evidence="7">
    <location>
        <begin position="424"/>
        <end position="444"/>
    </location>
</feature>
<protein>
    <submittedName>
        <fullName evidence="9">FtsX-like permease family protein</fullName>
    </submittedName>
</protein>
<dbReference type="InterPro" id="IPR003838">
    <property type="entry name" value="ABC3_permease_C"/>
</dbReference>
<feature type="transmembrane region" description="Helical" evidence="7">
    <location>
        <begin position="26"/>
        <end position="47"/>
    </location>
</feature>
<keyword evidence="2" id="KW-1003">Cell membrane</keyword>
<feature type="transmembrane region" description="Helical" evidence="7">
    <location>
        <begin position="734"/>
        <end position="756"/>
    </location>
</feature>
<evidence type="ECO:0000313" key="9">
    <source>
        <dbReference type="EMBL" id="MBS2546044.1"/>
    </source>
</evidence>
<accession>A0ABS5KIB3</accession>
<proteinExistence type="inferred from homology"/>
<dbReference type="RefSeq" id="WP_212007702.1">
    <property type="nucleotide sequence ID" value="NZ_JAAFYZ010000009.1"/>
</dbReference>
<feature type="domain" description="ABC3 transporter permease C-terminal" evidence="8">
    <location>
        <begin position="643"/>
        <end position="765"/>
    </location>
</feature>
<evidence type="ECO:0000256" key="3">
    <source>
        <dbReference type="ARBA" id="ARBA00022692"/>
    </source>
</evidence>
<feature type="transmembrane region" description="Helical" evidence="7">
    <location>
        <begin position="255"/>
        <end position="284"/>
    </location>
</feature>
<sequence length="773" mass="80018">MSAVRITKGPVWRASRAAVKRRKVQTFVIGLVVALSAMSAVLGLGLLQASTGPFEQAFGQQNGAHAVADLDAAKATGQQLAATARAAGVTGATGPFQAAQVSLNLGPEVGGLMQMTVVGRPRPRPGDVDRVQLWQGRWPSAPGEIVLDQPIGQTLPAPPGQTVATVSGPGLPALTVVGYAFSVSDTADAWVVPSQMAALHPDHLQMLYRFAKSGTDAEVKAELTRATAGLPAGTLVGYQSWRTTRAEMLAKLESLLPMLIAFGVLAVSVAVLIVLNVVSGAVVSGYKDIGVYKTIGFTPRQVVRVYVATMAVPAVVGTVIGLPIGVIVGEPLMNKAFNALGGQRQISPLVMVGCLIGVPLVVALAAYIPARRAAGMSAIAAISAGSAPKRGRGLKVQRKLAGSRLPRSVSMGLGLPFARPARSALTFAAVLLGVTTVVFANGLARTMTDTSAASDRVGAVAVDVGYDTSQGASAPGDAIGKAIRGVPGVDGVASQTGDMVGVAGMTTEVNIQYYGGDSALMGFTMVKGHWLAGPDQIVVPARFLNRHHVSLGQVLIVELNGRSATAVVVGETITGGDSMFYADWSTLQQLSPGRQADRFEVHAAAGADRQALAARLRALAPGWNVGVHSTKDPNAELKVFSAVITIVLSLVAALGVFNTVLLNTRERRRDLGMLKSVGMTPRQVVAMVMTSMGLLGLLGGIVGLPLGYGLHALIVSMIERTQGLDLAPSMVHVYTLPLLAWMFLAGVGIAVLGALVPARSAARFSISEVLRSE</sequence>
<evidence type="ECO:0000313" key="10">
    <source>
        <dbReference type="Proteomes" id="UP000730482"/>
    </source>
</evidence>
<dbReference type="InterPro" id="IPR050250">
    <property type="entry name" value="Macrolide_Exporter_MacB"/>
</dbReference>
<evidence type="ECO:0000256" key="2">
    <source>
        <dbReference type="ARBA" id="ARBA00022475"/>
    </source>
</evidence>
<feature type="transmembrane region" description="Helical" evidence="7">
    <location>
        <begin position="684"/>
        <end position="714"/>
    </location>
</feature>